<dbReference type="SMART" id="SM01257">
    <property type="entry name" value="KRAP_IP3R_bind"/>
    <property type="match status" value="1"/>
</dbReference>
<keyword evidence="4" id="KW-1185">Reference proteome</keyword>
<reference evidence="4" key="1">
    <citation type="journal article" date="2006" name="Science">
        <title>Ancient noncoding elements conserved in the human genome.</title>
        <authorList>
            <person name="Venkatesh B."/>
            <person name="Kirkness E.F."/>
            <person name="Loh Y.H."/>
            <person name="Halpern A.L."/>
            <person name="Lee A.P."/>
            <person name="Johnson J."/>
            <person name="Dandona N."/>
            <person name="Viswanathan L.D."/>
            <person name="Tay A."/>
            <person name="Venter J.C."/>
            <person name="Strausberg R.L."/>
            <person name="Brenner S."/>
        </authorList>
    </citation>
    <scope>NUCLEOTIDE SEQUENCE [LARGE SCALE GENOMIC DNA]</scope>
</reference>
<dbReference type="GeneTree" id="ENSGT00940000160763"/>
<dbReference type="InParanoid" id="A0A4W3JNI3"/>
<feature type="region of interest" description="Disordered" evidence="1">
    <location>
        <begin position="1"/>
        <end position="27"/>
    </location>
</feature>
<evidence type="ECO:0000259" key="2">
    <source>
        <dbReference type="SMART" id="SM01257"/>
    </source>
</evidence>
<feature type="domain" description="ITPR-interacting" evidence="2">
    <location>
        <begin position="130"/>
        <end position="205"/>
    </location>
</feature>
<accession>A0A4W3JNI3</accession>
<dbReference type="InterPro" id="IPR043444">
    <property type="entry name" value="TESPA1-like"/>
</dbReference>
<dbReference type="PANTHER" id="PTHR17469:SF1">
    <property type="entry name" value="PROTEIN TESPA1"/>
    <property type="match status" value="1"/>
</dbReference>
<dbReference type="PANTHER" id="PTHR17469">
    <property type="entry name" value="SPERM SPECIFIC ANTIGEN 2-RELATED"/>
    <property type="match status" value="1"/>
</dbReference>
<reference evidence="4" key="2">
    <citation type="journal article" date="2007" name="PLoS Biol.">
        <title>Survey sequencing and comparative analysis of the elephant shark (Callorhinchus milii) genome.</title>
        <authorList>
            <person name="Venkatesh B."/>
            <person name="Kirkness E.F."/>
            <person name="Loh Y.H."/>
            <person name="Halpern A.L."/>
            <person name="Lee A.P."/>
            <person name="Johnson J."/>
            <person name="Dandona N."/>
            <person name="Viswanathan L.D."/>
            <person name="Tay A."/>
            <person name="Venter J.C."/>
            <person name="Strausberg R.L."/>
            <person name="Brenner S."/>
        </authorList>
    </citation>
    <scope>NUCLEOTIDE SEQUENCE [LARGE SCALE GENOMIC DNA]</scope>
</reference>
<feature type="region of interest" description="Disordered" evidence="1">
    <location>
        <begin position="50"/>
        <end position="82"/>
    </location>
</feature>
<reference evidence="3" key="4">
    <citation type="submission" date="2025-08" db="UniProtKB">
        <authorList>
            <consortium name="Ensembl"/>
        </authorList>
    </citation>
    <scope>IDENTIFICATION</scope>
</reference>
<dbReference type="AlphaFoldDB" id="A0A4W3JNI3"/>
<dbReference type="InterPro" id="IPR029325">
    <property type="entry name" value="ITPR-bd"/>
</dbReference>
<protein>
    <recommendedName>
        <fullName evidence="2">ITPR-interacting domain-containing protein</fullName>
    </recommendedName>
</protein>
<organism evidence="3 4">
    <name type="scientific">Callorhinchus milii</name>
    <name type="common">Ghost shark</name>
    <dbReference type="NCBI Taxonomy" id="7868"/>
    <lineage>
        <taxon>Eukaryota</taxon>
        <taxon>Metazoa</taxon>
        <taxon>Chordata</taxon>
        <taxon>Craniata</taxon>
        <taxon>Vertebrata</taxon>
        <taxon>Chondrichthyes</taxon>
        <taxon>Holocephali</taxon>
        <taxon>Chimaeriformes</taxon>
        <taxon>Callorhinchidae</taxon>
        <taxon>Callorhinchus</taxon>
    </lineage>
</organism>
<evidence type="ECO:0000256" key="1">
    <source>
        <dbReference type="SAM" id="MobiDB-lite"/>
    </source>
</evidence>
<name>A0A4W3JNI3_CALMI</name>
<dbReference type="Pfam" id="PF14722">
    <property type="entry name" value="KRAP_IP3R_bind"/>
    <property type="match status" value="1"/>
</dbReference>
<dbReference type="Proteomes" id="UP000314986">
    <property type="component" value="Unassembled WGS sequence"/>
</dbReference>
<reference evidence="4" key="3">
    <citation type="journal article" date="2014" name="Nature">
        <title>Elephant shark genome provides unique insights into gnathostome evolution.</title>
        <authorList>
            <consortium name="International Elephant Shark Genome Sequencing Consortium"/>
            <person name="Venkatesh B."/>
            <person name="Lee A.P."/>
            <person name="Ravi V."/>
            <person name="Maurya A.K."/>
            <person name="Lian M.M."/>
            <person name="Swann J.B."/>
            <person name="Ohta Y."/>
            <person name="Flajnik M.F."/>
            <person name="Sutoh Y."/>
            <person name="Kasahara M."/>
            <person name="Hoon S."/>
            <person name="Gangu V."/>
            <person name="Roy S.W."/>
            <person name="Irimia M."/>
            <person name="Korzh V."/>
            <person name="Kondrychyn I."/>
            <person name="Lim Z.W."/>
            <person name="Tay B.H."/>
            <person name="Tohari S."/>
            <person name="Kong K.W."/>
            <person name="Ho S."/>
            <person name="Lorente-Galdos B."/>
            <person name="Quilez J."/>
            <person name="Marques-Bonet T."/>
            <person name="Raney B.J."/>
            <person name="Ingham P.W."/>
            <person name="Tay A."/>
            <person name="Hillier L.W."/>
            <person name="Minx P."/>
            <person name="Boehm T."/>
            <person name="Wilson R.K."/>
            <person name="Brenner S."/>
            <person name="Warren W.C."/>
        </authorList>
    </citation>
    <scope>NUCLEOTIDE SEQUENCE [LARGE SCALE GENOMIC DNA]</scope>
</reference>
<evidence type="ECO:0000313" key="4">
    <source>
        <dbReference type="Proteomes" id="UP000314986"/>
    </source>
</evidence>
<dbReference type="GO" id="GO:0005102">
    <property type="term" value="F:signaling receptor binding"/>
    <property type="evidence" value="ECO:0007669"/>
    <property type="project" value="InterPro"/>
</dbReference>
<dbReference type="Ensembl" id="ENSCMIT00000044867.1">
    <property type="protein sequence ID" value="ENSCMIP00000044232.1"/>
    <property type="gene ID" value="ENSCMIG00000018320.1"/>
</dbReference>
<reference evidence="3" key="5">
    <citation type="submission" date="2025-09" db="UniProtKB">
        <authorList>
            <consortium name="Ensembl"/>
        </authorList>
    </citation>
    <scope>IDENTIFICATION</scope>
</reference>
<sequence>MMECSPPQQTRAQRSVSRRRQAWARSRGQWQSLKEKVLTEGSSEDKITSWLQDCGAPPESILDNSSPPRDQDAAGVRGDSSFEDDLSLGAEAMLLPNPKIAVRSQAVNHKGRLESFRDSTISSSISSSQHLFHMGSSKTSSRGTMETVSSISEVLDLFREDPEEILYNLGFGREEPNVTAKIPSRFFSFQSRANGMNFRVFLEAQ</sequence>
<proteinExistence type="predicted"/>
<evidence type="ECO:0000313" key="3">
    <source>
        <dbReference type="Ensembl" id="ENSCMIP00000044232.1"/>
    </source>
</evidence>